<sequence>MTPTQQQPPPIMSNTKSGSVKKQLQELPEDWKPPLGSRAQQTFAFLCALILNQPNLEKLWREMEKETGWQKYNDHLHHEAVGLHVGQALVFLASMACIWNIPHDAQNFDATSIEYCFVLLHMSSIFSVIGLLFQVYFFRSNLMIQLYEIGKKDKKPFGLGRYDVLYHVGLFRMSQFCLAYSVASILGALSIILLGANYINSLTGVVTLGKFLDDFFMQRRVSLVCLLSASVWFGIFAYSKFFT</sequence>
<evidence type="ECO:0000313" key="3">
    <source>
        <dbReference type="EMBL" id="KAG1795990.1"/>
    </source>
</evidence>
<dbReference type="RefSeq" id="XP_041161643.1">
    <property type="nucleotide sequence ID" value="XM_041302662.1"/>
</dbReference>
<gene>
    <name evidence="3" type="ORF">HD556DRAFT_1362158</name>
</gene>
<feature type="compositionally biased region" description="Polar residues" evidence="1">
    <location>
        <begin position="12"/>
        <end position="22"/>
    </location>
</feature>
<comment type="caution">
    <text evidence="3">The sequence shown here is derived from an EMBL/GenBank/DDBJ whole genome shotgun (WGS) entry which is preliminary data.</text>
</comment>
<feature type="transmembrane region" description="Helical" evidence="2">
    <location>
        <begin position="221"/>
        <end position="239"/>
    </location>
</feature>
<dbReference type="GeneID" id="64596426"/>
<protein>
    <submittedName>
        <fullName evidence="3">Uncharacterized protein</fullName>
    </submittedName>
</protein>
<organism evidence="3 4">
    <name type="scientific">Suillus plorans</name>
    <dbReference type="NCBI Taxonomy" id="116603"/>
    <lineage>
        <taxon>Eukaryota</taxon>
        <taxon>Fungi</taxon>
        <taxon>Dikarya</taxon>
        <taxon>Basidiomycota</taxon>
        <taxon>Agaricomycotina</taxon>
        <taxon>Agaricomycetes</taxon>
        <taxon>Agaricomycetidae</taxon>
        <taxon>Boletales</taxon>
        <taxon>Suillineae</taxon>
        <taxon>Suillaceae</taxon>
        <taxon>Suillus</taxon>
    </lineage>
</organism>
<feature type="transmembrane region" description="Helical" evidence="2">
    <location>
        <begin position="178"/>
        <end position="200"/>
    </location>
</feature>
<name>A0A9P7ASY7_9AGAM</name>
<proteinExistence type="predicted"/>
<feature type="region of interest" description="Disordered" evidence="1">
    <location>
        <begin position="1"/>
        <end position="24"/>
    </location>
</feature>
<feature type="transmembrane region" description="Helical" evidence="2">
    <location>
        <begin position="81"/>
        <end position="101"/>
    </location>
</feature>
<dbReference type="AlphaFoldDB" id="A0A9P7ASY7"/>
<keyword evidence="2" id="KW-0812">Transmembrane</keyword>
<feature type="transmembrane region" description="Helical" evidence="2">
    <location>
        <begin position="113"/>
        <end position="137"/>
    </location>
</feature>
<feature type="compositionally biased region" description="Pro residues" evidence="1">
    <location>
        <begin position="1"/>
        <end position="11"/>
    </location>
</feature>
<evidence type="ECO:0000256" key="2">
    <source>
        <dbReference type="SAM" id="Phobius"/>
    </source>
</evidence>
<dbReference type="OrthoDB" id="2622114at2759"/>
<dbReference type="Proteomes" id="UP000719766">
    <property type="component" value="Unassembled WGS sequence"/>
</dbReference>
<keyword evidence="2" id="KW-1133">Transmembrane helix</keyword>
<keyword evidence="4" id="KW-1185">Reference proteome</keyword>
<evidence type="ECO:0000313" key="4">
    <source>
        <dbReference type="Proteomes" id="UP000719766"/>
    </source>
</evidence>
<accession>A0A9P7ASY7</accession>
<evidence type="ECO:0000256" key="1">
    <source>
        <dbReference type="SAM" id="MobiDB-lite"/>
    </source>
</evidence>
<keyword evidence="2" id="KW-0472">Membrane</keyword>
<reference evidence="3" key="1">
    <citation type="journal article" date="2020" name="New Phytol.">
        <title>Comparative genomics reveals dynamic genome evolution in host specialist ectomycorrhizal fungi.</title>
        <authorList>
            <person name="Lofgren L.A."/>
            <person name="Nguyen N.H."/>
            <person name="Vilgalys R."/>
            <person name="Ruytinx J."/>
            <person name="Liao H.L."/>
            <person name="Branco S."/>
            <person name="Kuo A."/>
            <person name="LaButti K."/>
            <person name="Lipzen A."/>
            <person name="Andreopoulos W."/>
            <person name="Pangilinan J."/>
            <person name="Riley R."/>
            <person name="Hundley H."/>
            <person name="Na H."/>
            <person name="Barry K."/>
            <person name="Grigoriev I.V."/>
            <person name="Stajich J.E."/>
            <person name="Kennedy P.G."/>
        </authorList>
    </citation>
    <scope>NUCLEOTIDE SEQUENCE</scope>
    <source>
        <strain evidence="3">S12</strain>
    </source>
</reference>
<dbReference type="EMBL" id="JABBWE010000020">
    <property type="protein sequence ID" value="KAG1795990.1"/>
    <property type="molecule type" value="Genomic_DNA"/>
</dbReference>